<organism evidence="4 5">
    <name type="scientific">Phialocephala subalpina</name>
    <dbReference type="NCBI Taxonomy" id="576137"/>
    <lineage>
        <taxon>Eukaryota</taxon>
        <taxon>Fungi</taxon>
        <taxon>Dikarya</taxon>
        <taxon>Ascomycota</taxon>
        <taxon>Pezizomycotina</taxon>
        <taxon>Leotiomycetes</taxon>
        <taxon>Helotiales</taxon>
        <taxon>Mollisiaceae</taxon>
        <taxon>Phialocephala</taxon>
        <taxon>Phialocephala fortinii species complex</taxon>
    </lineage>
</organism>
<dbReference type="GO" id="GO:0016740">
    <property type="term" value="F:transferase activity"/>
    <property type="evidence" value="ECO:0007669"/>
    <property type="project" value="UniProtKB-KW"/>
</dbReference>
<dbReference type="Pfam" id="PF05686">
    <property type="entry name" value="Glyco_transf_90"/>
    <property type="match status" value="1"/>
</dbReference>
<dbReference type="PANTHER" id="PTHR12203">
    <property type="entry name" value="KDEL LYS-ASP-GLU-LEU CONTAINING - RELATED"/>
    <property type="match status" value="1"/>
</dbReference>
<name>A0A1L7X323_9HELO</name>
<proteinExistence type="inferred from homology"/>
<evidence type="ECO:0000313" key="4">
    <source>
        <dbReference type="EMBL" id="CZR59421.1"/>
    </source>
</evidence>
<sequence>MVQLMNQTKPERQWTAYQSSIGQMGGLFKVNFSNFFQCDGKVCSEQREYFQEAPKDTLKDSYKYKVLYNLEGNSFSGRYYRFLKSKCLVFMQNLFREWHEDRLIPWVHYVPISLGMEELPETVRYLLKDPEGQRIASRIAKESRDWARWILRPVDLSAALLWILLEYDRILQDDRGPLKRDIFSG</sequence>
<accession>A0A1L7X323</accession>
<keyword evidence="2" id="KW-0808">Transferase</keyword>
<dbReference type="OrthoDB" id="202415at2759"/>
<evidence type="ECO:0000256" key="1">
    <source>
        <dbReference type="ARBA" id="ARBA00010118"/>
    </source>
</evidence>
<feature type="domain" description="Glycosyl transferase CAP10" evidence="3">
    <location>
        <begin position="27"/>
        <end position="172"/>
    </location>
</feature>
<dbReference type="PANTHER" id="PTHR12203:SF35">
    <property type="entry name" value="PROTEIN O-GLUCOSYLTRANSFERASE 1"/>
    <property type="match status" value="1"/>
</dbReference>
<dbReference type="InterPro" id="IPR006598">
    <property type="entry name" value="CAP10"/>
</dbReference>
<keyword evidence="5" id="KW-1185">Reference proteome</keyword>
<evidence type="ECO:0000313" key="5">
    <source>
        <dbReference type="Proteomes" id="UP000184330"/>
    </source>
</evidence>
<gene>
    <name evidence="4" type="ORF">PAC_09313</name>
</gene>
<reference evidence="4 5" key="1">
    <citation type="submission" date="2016-03" db="EMBL/GenBank/DDBJ databases">
        <authorList>
            <person name="Ploux O."/>
        </authorList>
    </citation>
    <scope>NUCLEOTIDE SEQUENCE [LARGE SCALE GENOMIC DNA]</scope>
    <source>
        <strain evidence="4 5">UAMH 11012</strain>
    </source>
</reference>
<evidence type="ECO:0000259" key="3">
    <source>
        <dbReference type="Pfam" id="PF05686"/>
    </source>
</evidence>
<dbReference type="InterPro" id="IPR051091">
    <property type="entry name" value="O-Glucosyltr/Glycosyltrsf_90"/>
</dbReference>
<dbReference type="Proteomes" id="UP000184330">
    <property type="component" value="Unassembled WGS sequence"/>
</dbReference>
<evidence type="ECO:0000256" key="2">
    <source>
        <dbReference type="ARBA" id="ARBA00022679"/>
    </source>
</evidence>
<dbReference type="AlphaFoldDB" id="A0A1L7X323"/>
<dbReference type="EMBL" id="FJOG01000014">
    <property type="protein sequence ID" value="CZR59421.1"/>
    <property type="molecule type" value="Genomic_DNA"/>
</dbReference>
<comment type="similarity">
    <text evidence="1">Belongs to the glycosyltransferase 90 family.</text>
</comment>
<protein>
    <submittedName>
        <fullName evidence="4">Related to capsule-associated protein</fullName>
    </submittedName>
</protein>